<dbReference type="PANTHER" id="PTHR43798">
    <property type="entry name" value="MONOACYLGLYCEROL LIPASE"/>
    <property type="match status" value="1"/>
</dbReference>
<keyword evidence="3" id="KW-1185">Reference proteome</keyword>
<accession>A0A8H7W349</accession>
<dbReference type="GO" id="GO:0047372">
    <property type="term" value="F:monoacylglycerol lipase activity"/>
    <property type="evidence" value="ECO:0007669"/>
    <property type="project" value="TreeGrafter"/>
</dbReference>
<dbReference type="AlphaFoldDB" id="A0A8H7W349"/>
<comment type="caution">
    <text evidence="2">The sequence shown here is derived from an EMBL/GenBank/DDBJ whole genome shotgun (WGS) entry which is preliminary data.</text>
</comment>
<dbReference type="EMBL" id="JAFJYH010000222">
    <property type="protein sequence ID" value="KAG4415435.1"/>
    <property type="molecule type" value="Genomic_DNA"/>
</dbReference>
<dbReference type="Proteomes" id="UP000664132">
    <property type="component" value="Unassembled WGS sequence"/>
</dbReference>
<dbReference type="GO" id="GO:0016020">
    <property type="term" value="C:membrane"/>
    <property type="evidence" value="ECO:0007669"/>
    <property type="project" value="TreeGrafter"/>
</dbReference>
<dbReference type="GO" id="GO:0046464">
    <property type="term" value="P:acylglycerol catabolic process"/>
    <property type="evidence" value="ECO:0007669"/>
    <property type="project" value="TreeGrafter"/>
</dbReference>
<dbReference type="PANTHER" id="PTHR43798:SF5">
    <property type="entry name" value="MONOACYLGLYCEROL LIPASE ABHD6"/>
    <property type="match status" value="1"/>
</dbReference>
<feature type="domain" description="AB hydrolase-1" evidence="1">
    <location>
        <begin position="29"/>
        <end position="251"/>
    </location>
</feature>
<proteinExistence type="predicted"/>
<name>A0A8H7W349_9HELO</name>
<dbReference type="InterPro" id="IPR029058">
    <property type="entry name" value="AB_hydrolase_fold"/>
</dbReference>
<dbReference type="Gene3D" id="3.40.50.1820">
    <property type="entry name" value="alpha/beta hydrolase"/>
    <property type="match status" value="1"/>
</dbReference>
<organism evidence="2 3">
    <name type="scientific">Cadophora malorum</name>
    <dbReference type="NCBI Taxonomy" id="108018"/>
    <lineage>
        <taxon>Eukaryota</taxon>
        <taxon>Fungi</taxon>
        <taxon>Dikarya</taxon>
        <taxon>Ascomycota</taxon>
        <taxon>Pezizomycotina</taxon>
        <taxon>Leotiomycetes</taxon>
        <taxon>Helotiales</taxon>
        <taxon>Ploettnerulaceae</taxon>
        <taxon>Cadophora</taxon>
    </lineage>
</organism>
<dbReference type="InterPro" id="IPR050266">
    <property type="entry name" value="AB_hydrolase_sf"/>
</dbReference>
<reference evidence="2" key="1">
    <citation type="submission" date="2021-02" db="EMBL/GenBank/DDBJ databases">
        <title>Genome sequence Cadophora malorum strain M34.</title>
        <authorList>
            <person name="Stefanovic E."/>
            <person name="Vu D."/>
            <person name="Scully C."/>
            <person name="Dijksterhuis J."/>
            <person name="Roader J."/>
            <person name="Houbraken J."/>
        </authorList>
    </citation>
    <scope>NUCLEOTIDE SEQUENCE</scope>
    <source>
        <strain evidence="2">M34</strain>
    </source>
</reference>
<dbReference type="SUPFAM" id="SSF53474">
    <property type="entry name" value="alpha/beta-Hydrolases"/>
    <property type="match status" value="1"/>
</dbReference>
<sequence length="267" mass="28194">MPFKTINSKALFYTNTPSTSSLPNRHTTLFIHGLGSSSCFYSTIIPSLTSQTRCIALDTPGSGLSALGSKEQSIKTIAEDALSLLDALDVKEKVVVVGHSMGGIVASLMAEMFTDRVKGVVLLGPVNPAEGLRDVFGKRVEVVKADGLEPLANTIPTGATGSKSTSLHHAFIRSLILGTSPEGYISLCNAIANAAKPDYRKIEVPLLILAGEDDKTAPLAGAEAIVGAYGTEDGKKKVEVLKGVGHWHCVEASEEVAKYVREFLGNI</sequence>
<dbReference type="InterPro" id="IPR000073">
    <property type="entry name" value="AB_hydrolase_1"/>
</dbReference>
<evidence type="ECO:0000313" key="3">
    <source>
        <dbReference type="Proteomes" id="UP000664132"/>
    </source>
</evidence>
<protein>
    <recommendedName>
        <fullName evidence="1">AB hydrolase-1 domain-containing protein</fullName>
    </recommendedName>
</protein>
<gene>
    <name evidence="2" type="ORF">IFR04_011429</name>
</gene>
<dbReference type="Pfam" id="PF00561">
    <property type="entry name" value="Abhydrolase_1"/>
    <property type="match status" value="1"/>
</dbReference>
<dbReference type="PRINTS" id="PR00111">
    <property type="entry name" value="ABHYDROLASE"/>
</dbReference>
<dbReference type="OrthoDB" id="2498029at2759"/>
<evidence type="ECO:0000313" key="2">
    <source>
        <dbReference type="EMBL" id="KAG4415435.1"/>
    </source>
</evidence>
<evidence type="ECO:0000259" key="1">
    <source>
        <dbReference type="Pfam" id="PF00561"/>
    </source>
</evidence>